<organism evidence="2 3">
    <name type="scientific">Dyadobacter chenwenxiniae</name>
    <dbReference type="NCBI Taxonomy" id="2906456"/>
    <lineage>
        <taxon>Bacteria</taxon>
        <taxon>Pseudomonadati</taxon>
        <taxon>Bacteroidota</taxon>
        <taxon>Cytophagia</taxon>
        <taxon>Cytophagales</taxon>
        <taxon>Spirosomataceae</taxon>
        <taxon>Dyadobacter</taxon>
    </lineage>
</organism>
<feature type="signal peptide" evidence="1">
    <location>
        <begin position="1"/>
        <end position="19"/>
    </location>
</feature>
<dbReference type="PROSITE" id="PS51257">
    <property type="entry name" value="PROKAR_LIPOPROTEIN"/>
    <property type="match status" value="1"/>
</dbReference>
<evidence type="ECO:0008006" key="4">
    <source>
        <dbReference type="Google" id="ProtNLM"/>
    </source>
</evidence>
<evidence type="ECO:0000313" key="3">
    <source>
        <dbReference type="Proteomes" id="UP001139000"/>
    </source>
</evidence>
<dbReference type="AlphaFoldDB" id="A0A9X1PP42"/>
<reference evidence="2" key="1">
    <citation type="submission" date="2021-12" db="EMBL/GenBank/DDBJ databases">
        <title>Novel species in genus Dyadobacter.</title>
        <authorList>
            <person name="Ma C."/>
        </authorList>
    </citation>
    <scope>NUCLEOTIDE SEQUENCE</scope>
    <source>
        <strain evidence="2">LJ419</strain>
    </source>
</reference>
<keyword evidence="1" id="KW-0732">Signal</keyword>
<evidence type="ECO:0000256" key="1">
    <source>
        <dbReference type="SAM" id="SignalP"/>
    </source>
</evidence>
<dbReference type="RefSeq" id="WP_234602524.1">
    <property type="nucleotide sequence ID" value="NZ_CP094997.1"/>
</dbReference>
<feature type="chain" id="PRO_5040921278" description="Lipoprotein" evidence="1">
    <location>
        <begin position="20"/>
        <end position="234"/>
    </location>
</feature>
<accession>A0A9X1PP42</accession>
<keyword evidence="3" id="KW-1185">Reference proteome</keyword>
<sequence length="234" mass="25231">MFKLSIASFTLSLAYGVLAIAVSCSDHEVPVGNLPESKCKNVDGSDRMYPCEFSIEKITFQGEGGAVAGTVTGSNQVLALPRSLAKTDSYTGSEEGKIGIAKFGVKITLKRIASPSFPVNEGYLIGFTHNTSGAKILHTSTGGGTYGEREKMGPPVALNMAIGENMDVEYEMTFPYRLEKSGSEVVPITQFSSTSFFVDNDVTTLKLPRATVPYNYVGSVTEAYYERLMVTLKN</sequence>
<protein>
    <recommendedName>
        <fullName evidence="4">Lipoprotein</fullName>
    </recommendedName>
</protein>
<dbReference type="EMBL" id="JAJTTC010000008">
    <property type="protein sequence ID" value="MCF0064770.1"/>
    <property type="molecule type" value="Genomic_DNA"/>
</dbReference>
<comment type="caution">
    <text evidence="2">The sequence shown here is derived from an EMBL/GenBank/DDBJ whole genome shotgun (WGS) entry which is preliminary data.</text>
</comment>
<proteinExistence type="predicted"/>
<name>A0A9X1PP42_9BACT</name>
<evidence type="ECO:0000313" key="2">
    <source>
        <dbReference type="EMBL" id="MCF0064770.1"/>
    </source>
</evidence>
<dbReference type="Proteomes" id="UP001139000">
    <property type="component" value="Unassembled WGS sequence"/>
</dbReference>
<gene>
    <name evidence="2" type="ORF">LXM26_24880</name>
</gene>